<name>A0A0A9CYG1_ARUDO</name>
<proteinExistence type="predicted"/>
<accession>A0A0A9CYG1</accession>
<feature type="region of interest" description="Disordered" evidence="1">
    <location>
        <begin position="128"/>
        <end position="153"/>
    </location>
</feature>
<evidence type="ECO:0000256" key="1">
    <source>
        <dbReference type="SAM" id="MobiDB-lite"/>
    </source>
</evidence>
<evidence type="ECO:0000313" key="2">
    <source>
        <dbReference type="EMBL" id="JAD79463.1"/>
    </source>
</evidence>
<sequence length="186" mass="19287">MQQGNGNEMDVRRSCRGLRLSGLALGRGGGGLLRRRLGLGCRGAGLDEVEEAAAHLPGVELQRFDPLLHGCSSGPAGGSRGVEGLGLDGARRGLGVGGRHCAVALAEDGVPRKGVHQAPHHRVPRALRRRPDAERESLGLAARTSRHGGGRGELVGGHAWKLLEVQTLGRKEGGEGSSIRSVAAGF</sequence>
<reference evidence="2" key="2">
    <citation type="journal article" date="2015" name="Data Brief">
        <title>Shoot transcriptome of the giant reed, Arundo donax.</title>
        <authorList>
            <person name="Barrero R.A."/>
            <person name="Guerrero F.D."/>
            <person name="Moolhuijzen P."/>
            <person name="Goolsby J.A."/>
            <person name="Tidwell J."/>
            <person name="Bellgard S.E."/>
            <person name="Bellgard M.I."/>
        </authorList>
    </citation>
    <scope>NUCLEOTIDE SEQUENCE</scope>
    <source>
        <tissue evidence="2">Shoot tissue taken approximately 20 cm above the soil surface</tissue>
    </source>
</reference>
<reference evidence="2" key="1">
    <citation type="submission" date="2014-09" db="EMBL/GenBank/DDBJ databases">
        <authorList>
            <person name="Magalhaes I.L.F."/>
            <person name="Oliveira U."/>
            <person name="Santos F.R."/>
            <person name="Vidigal T.H.D.A."/>
            <person name="Brescovit A.D."/>
            <person name="Santos A.J."/>
        </authorList>
    </citation>
    <scope>NUCLEOTIDE SEQUENCE</scope>
    <source>
        <tissue evidence="2">Shoot tissue taken approximately 20 cm above the soil surface</tissue>
    </source>
</reference>
<dbReference type="EMBL" id="GBRH01218432">
    <property type="protein sequence ID" value="JAD79463.1"/>
    <property type="molecule type" value="Transcribed_RNA"/>
</dbReference>
<dbReference type="AlphaFoldDB" id="A0A0A9CYG1"/>
<protein>
    <submittedName>
        <fullName evidence="2">Uncharacterized protein</fullName>
    </submittedName>
</protein>
<organism evidence="2">
    <name type="scientific">Arundo donax</name>
    <name type="common">Giant reed</name>
    <name type="synonym">Donax arundinaceus</name>
    <dbReference type="NCBI Taxonomy" id="35708"/>
    <lineage>
        <taxon>Eukaryota</taxon>
        <taxon>Viridiplantae</taxon>
        <taxon>Streptophyta</taxon>
        <taxon>Embryophyta</taxon>
        <taxon>Tracheophyta</taxon>
        <taxon>Spermatophyta</taxon>
        <taxon>Magnoliopsida</taxon>
        <taxon>Liliopsida</taxon>
        <taxon>Poales</taxon>
        <taxon>Poaceae</taxon>
        <taxon>PACMAD clade</taxon>
        <taxon>Arundinoideae</taxon>
        <taxon>Arundineae</taxon>
        <taxon>Arundo</taxon>
    </lineage>
</organism>